<feature type="transmembrane region" description="Helical" evidence="4">
    <location>
        <begin position="189"/>
        <end position="210"/>
    </location>
</feature>
<protein>
    <recommendedName>
        <fullName evidence="2">diguanylate cyclase</fullName>
        <ecNumber evidence="2">2.7.7.65</ecNumber>
    </recommendedName>
</protein>
<name>A0A939DD75_9GAMM</name>
<dbReference type="PROSITE" id="PS50887">
    <property type="entry name" value="GGDEF"/>
    <property type="match status" value="1"/>
</dbReference>
<sequence length="432" mass="48203">MIKRMLRTRSMRSWVAFSLLLALAPLAVFAALTFQLLDRGVIASYADVSYRMRHQIAPVQLLRLHIQGSVVPVDEYLEDRNPQHANAYRMLRAEIEGEFANLLEALGDDSQIAGLARRSLDDWTEADQAANTLLHTAHPHGDPRLVELLLQYHGRVESAIDKLAAVYRKLDSIVESDYGVASLFYERSLWVLAIAAFVSLLTIIFSVRLISEMLSGSVDRLVEGALKFADGERDHRIEVDVPPELGRVANEFNIMIDRVRASESKLAELARRDPLTGLPNRREFDEALTEMRSRLDRFGERWSILAIDIDHFKAVNDTYGHAAGDQVLKAAATTMQRVLRPYDRLFRTGGEEFTALLPDTGRAGAGEVAERLRSAIERAEIHYRETAIPVTISLGVAVGNREHDDGSLVEAADTALYEAKAGGRNRYVVSGD</sequence>
<dbReference type="InterPro" id="IPR003660">
    <property type="entry name" value="HAMP_dom"/>
</dbReference>
<comment type="cofactor">
    <cofactor evidence="1">
        <name>Mg(2+)</name>
        <dbReference type="ChEBI" id="CHEBI:18420"/>
    </cofactor>
</comment>
<evidence type="ECO:0000256" key="1">
    <source>
        <dbReference type="ARBA" id="ARBA00001946"/>
    </source>
</evidence>
<dbReference type="InterPro" id="IPR043128">
    <property type="entry name" value="Rev_trsase/Diguanyl_cyclase"/>
</dbReference>
<dbReference type="GO" id="GO:0007165">
    <property type="term" value="P:signal transduction"/>
    <property type="evidence" value="ECO:0007669"/>
    <property type="project" value="InterPro"/>
</dbReference>
<evidence type="ECO:0000313" key="7">
    <source>
        <dbReference type="EMBL" id="MBN7796073.1"/>
    </source>
</evidence>
<organism evidence="7 8">
    <name type="scientific">Parahaliea mediterranea</name>
    <dbReference type="NCBI Taxonomy" id="651086"/>
    <lineage>
        <taxon>Bacteria</taxon>
        <taxon>Pseudomonadati</taxon>
        <taxon>Pseudomonadota</taxon>
        <taxon>Gammaproteobacteria</taxon>
        <taxon>Cellvibrionales</taxon>
        <taxon>Halieaceae</taxon>
        <taxon>Parahaliea</taxon>
    </lineage>
</organism>
<evidence type="ECO:0000256" key="2">
    <source>
        <dbReference type="ARBA" id="ARBA00012528"/>
    </source>
</evidence>
<reference evidence="7" key="1">
    <citation type="submission" date="2021-02" db="EMBL/GenBank/DDBJ databases">
        <title>PHA producing bacteria isolated from coastal sediment in Guangdong, Shenzhen.</title>
        <authorList>
            <person name="Zheng W."/>
            <person name="Yu S."/>
            <person name="Huang Y."/>
        </authorList>
    </citation>
    <scope>NUCLEOTIDE SEQUENCE</scope>
    <source>
        <strain evidence="7">TN14-10</strain>
    </source>
</reference>
<dbReference type="CDD" id="cd06225">
    <property type="entry name" value="HAMP"/>
    <property type="match status" value="1"/>
</dbReference>
<dbReference type="InterPro" id="IPR029787">
    <property type="entry name" value="Nucleotide_cyclase"/>
</dbReference>
<dbReference type="Proteomes" id="UP000664303">
    <property type="component" value="Unassembled WGS sequence"/>
</dbReference>
<dbReference type="GO" id="GO:0043709">
    <property type="term" value="P:cell adhesion involved in single-species biofilm formation"/>
    <property type="evidence" value="ECO:0007669"/>
    <property type="project" value="TreeGrafter"/>
</dbReference>
<accession>A0A939DD75</accession>
<comment type="catalytic activity">
    <reaction evidence="3">
        <text>2 GTP = 3',3'-c-di-GMP + 2 diphosphate</text>
        <dbReference type="Rhea" id="RHEA:24898"/>
        <dbReference type="ChEBI" id="CHEBI:33019"/>
        <dbReference type="ChEBI" id="CHEBI:37565"/>
        <dbReference type="ChEBI" id="CHEBI:58805"/>
        <dbReference type="EC" id="2.7.7.65"/>
    </reaction>
</comment>
<keyword evidence="4" id="KW-0812">Transmembrane</keyword>
<evidence type="ECO:0000256" key="4">
    <source>
        <dbReference type="SAM" id="Phobius"/>
    </source>
</evidence>
<keyword evidence="4" id="KW-1133">Transmembrane helix</keyword>
<dbReference type="Pfam" id="PF00990">
    <property type="entry name" value="GGDEF"/>
    <property type="match status" value="1"/>
</dbReference>
<dbReference type="PANTHER" id="PTHR45138:SF9">
    <property type="entry name" value="DIGUANYLATE CYCLASE DGCM-RELATED"/>
    <property type="match status" value="1"/>
</dbReference>
<keyword evidence="4" id="KW-0472">Membrane</keyword>
<dbReference type="SMART" id="SM00304">
    <property type="entry name" value="HAMP"/>
    <property type="match status" value="2"/>
</dbReference>
<comment type="caution">
    <text evidence="7">The sequence shown here is derived from an EMBL/GenBank/DDBJ whole genome shotgun (WGS) entry which is preliminary data.</text>
</comment>
<dbReference type="GO" id="GO:0005886">
    <property type="term" value="C:plasma membrane"/>
    <property type="evidence" value="ECO:0007669"/>
    <property type="project" value="TreeGrafter"/>
</dbReference>
<dbReference type="InterPro" id="IPR050469">
    <property type="entry name" value="Diguanylate_Cyclase"/>
</dbReference>
<dbReference type="AlphaFoldDB" id="A0A939DD75"/>
<keyword evidence="8" id="KW-1185">Reference proteome</keyword>
<feature type="domain" description="HAMP" evidence="5">
    <location>
        <begin position="212"/>
        <end position="264"/>
    </location>
</feature>
<dbReference type="EMBL" id="JAFKCZ010000004">
    <property type="protein sequence ID" value="MBN7796073.1"/>
    <property type="molecule type" value="Genomic_DNA"/>
</dbReference>
<proteinExistence type="predicted"/>
<dbReference type="RefSeq" id="WP_206559521.1">
    <property type="nucleotide sequence ID" value="NZ_JAFKCZ010000004.1"/>
</dbReference>
<dbReference type="EC" id="2.7.7.65" evidence="2"/>
<evidence type="ECO:0000259" key="6">
    <source>
        <dbReference type="PROSITE" id="PS50887"/>
    </source>
</evidence>
<dbReference type="GO" id="GO:1902201">
    <property type="term" value="P:negative regulation of bacterial-type flagellum-dependent cell motility"/>
    <property type="evidence" value="ECO:0007669"/>
    <property type="project" value="TreeGrafter"/>
</dbReference>
<feature type="domain" description="GGDEF" evidence="6">
    <location>
        <begin position="300"/>
        <end position="432"/>
    </location>
</feature>
<dbReference type="Pfam" id="PF00672">
    <property type="entry name" value="HAMP"/>
    <property type="match status" value="1"/>
</dbReference>
<dbReference type="PANTHER" id="PTHR45138">
    <property type="entry name" value="REGULATORY COMPONENTS OF SENSORY TRANSDUCTION SYSTEM"/>
    <property type="match status" value="1"/>
</dbReference>
<dbReference type="CDD" id="cd01949">
    <property type="entry name" value="GGDEF"/>
    <property type="match status" value="1"/>
</dbReference>
<dbReference type="Gene3D" id="6.10.340.10">
    <property type="match status" value="1"/>
</dbReference>
<dbReference type="Gene3D" id="3.30.70.270">
    <property type="match status" value="1"/>
</dbReference>
<dbReference type="NCBIfam" id="TIGR00254">
    <property type="entry name" value="GGDEF"/>
    <property type="match status" value="1"/>
</dbReference>
<dbReference type="InterPro" id="IPR000160">
    <property type="entry name" value="GGDEF_dom"/>
</dbReference>
<evidence type="ECO:0000313" key="8">
    <source>
        <dbReference type="Proteomes" id="UP000664303"/>
    </source>
</evidence>
<dbReference type="GO" id="GO:0052621">
    <property type="term" value="F:diguanylate cyclase activity"/>
    <property type="evidence" value="ECO:0007669"/>
    <property type="project" value="UniProtKB-EC"/>
</dbReference>
<dbReference type="SUPFAM" id="SSF55073">
    <property type="entry name" value="Nucleotide cyclase"/>
    <property type="match status" value="1"/>
</dbReference>
<evidence type="ECO:0000259" key="5">
    <source>
        <dbReference type="PROSITE" id="PS50885"/>
    </source>
</evidence>
<evidence type="ECO:0000256" key="3">
    <source>
        <dbReference type="ARBA" id="ARBA00034247"/>
    </source>
</evidence>
<dbReference type="SMART" id="SM00267">
    <property type="entry name" value="GGDEF"/>
    <property type="match status" value="1"/>
</dbReference>
<dbReference type="PROSITE" id="PS50885">
    <property type="entry name" value="HAMP"/>
    <property type="match status" value="1"/>
</dbReference>
<dbReference type="FunFam" id="3.30.70.270:FF:000001">
    <property type="entry name" value="Diguanylate cyclase domain protein"/>
    <property type="match status" value="1"/>
</dbReference>
<gene>
    <name evidence="7" type="ORF">JYP50_05710</name>
</gene>